<sequence length="487" mass="53975">MSVKIRTSEVLYEDGTLGSAVDQQLSEQADTSWQAPMLRQAGQLLHEPLQPLAPNPVQNMVYIRHPQSDYPSSQTPGAVLRLLGLFNGWNTIHYFSPNKALLTLSWDKALPHFIPQFLAASTDSLYFMALMKLTGSLRDGHSILISKQGGRSPRGILDGNLPIGVNVFGQKTYIINVLADTTQANALAQIQPGDELVRIDQQTPAQLAAQWRDYLPASNQAGFEREFYMSWLTVGRIGSRAQVTLKRKGQTRTVWLTRISRDHYYNIWGQTAPSPKLPSYMSRLGGNIGYLRINRLYSSQLDSIANYLNDCSVILLDCRGYPRDSQFGSHLASYIAHQPDTVAYNRFPFLFSPNPSQQLTSTAYQIIQPSPNGLLKHKRYILLVDEGVQSQGEGNVIGLQGVSQSITVGTPTAGANGMAITLQFPGGYFSFFSGFGEYYPDNTPNQKLGVKIDQLIPLTLGGYLGGRDEIYEHGLRLAKQLVNARTD</sequence>
<dbReference type="Proteomes" id="UP000464577">
    <property type="component" value="Chromosome"/>
</dbReference>
<reference evidence="1 2" key="1">
    <citation type="submission" date="2019-11" db="EMBL/GenBank/DDBJ databases">
        <title>Spirosoma endbachense sp. nov., isolated from a natural salt meadow.</title>
        <authorList>
            <person name="Rojas J."/>
            <person name="Ambika Manirajan B."/>
            <person name="Ratering S."/>
            <person name="Suarez C."/>
            <person name="Geissler-Plaum R."/>
            <person name="Schnell S."/>
        </authorList>
    </citation>
    <scope>NUCLEOTIDE SEQUENCE [LARGE SCALE GENOMIC DNA]</scope>
    <source>
        <strain evidence="1 2">I-24</strain>
    </source>
</reference>
<protein>
    <submittedName>
        <fullName evidence="1">Uncharacterized protein</fullName>
    </submittedName>
</protein>
<dbReference type="Gene3D" id="3.90.226.10">
    <property type="entry name" value="2-enoyl-CoA Hydratase, Chain A, domain 1"/>
    <property type="match status" value="1"/>
</dbReference>
<dbReference type="AlphaFoldDB" id="A0A6P1VSH9"/>
<proteinExistence type="predicted"/>
<accession>A0A6P1VSH9</accession>
<dbReference type="RefSeq" id="WP_162384998.1">
    <property type="nucleotide sequence ID" value="NZ_CP045997.1"/>
</dbReference>
<dbReference type="InterPro" id="IPR029045">
    <property type="entry name" value="ClpP/crotonase-like_dom_sf"/>
</dbReference>
<evidence type="ECO:0000313" key="1">
    <source>
        <dbReference type="EMBL" id="QHV94579.1"/>
    </source>
</evidence>
<dbReference type="EMBL" id="CP045997">
    <property type="protein sequence ID" value="QHV94579.1"/>
    <property type="molecule type" value="Genomic_DNA"/>
</dbReference>
<dbReference type="KEGG" id="senf:GJR95_05910"/>
<organism evidence="1 2">
    <name type="scientific">Spirosoma endbachense</name>
    <dbReference type="NCBI Taxonomy" id="2666025"/>
    <lineage>
        <taxon>Bacteria</taxon>
        <taxon>Pseudomonadati</taxon>
        <taxon>Bacteroidota</taxon>
        <taxon>Cytophagia</taxon>
        <taxon>Cytophagales</taxon>
        <taxon>Cytophagaceae</taxon>
        <taxon>Spirosoma</taxon>
    </lineage>
</organism>
<dbReference type="SUPFAM" id="SSF52096">
    <property type="entry name" value="ClpP/crotonase"/>
    <property type="match status" value="1"/>
</dbReference>
<evidence type="ECO:0000313" key="2">
    <source>
        <dbReference type="Proteomes" id="UP000464577"/>
    </source>
</evidence>
<gene>
    <name evidence="1" type="ORF">GJR95_05910</name>
</gene>
<dbReference type="Gene3D" id="3.30.750.44">
    <property type="match status" value="1"/>
</dbReference>
<name>A0A6P1VSH9_9BACT</name>
<keyword evidence="2" id="KW-1185">Reference proteome</keyword>